<feature type="compositionally biased region" description="Polar residues" evidence="1">
    <location>
        <begin position="260"/>
        <end position="283"/>
    </location>
</feature>
<proteinExistence type="predicted"/>
<evidence type="ECO:0000256" key="1">
    <source>
        <dbReference type="SAM" id="MobiDB-lite"/>
    </source>
</evidence>
<feature type="compositionally biased region" description="Acidic residues" evidence="1">
    <location>
        <begin position="333"/>
        <end position="343"/>
    </location>
</feature>
<accession>A0A9P5TUJ1</accession>
<keyword evidence="3" id="KW-1185">Reference proteome</keyword>
<dbReference type="OrthoDB" id="3061594at2759"/>
<feature type="region of interest" description="Disordered" evidence="1">
    <location>
        <begin position="132"/>
        <end position="243"/>
    </location>
</feature>
<sequence length="362" mass="40750">MDHFPRQEMYSYGFKEGQPWGDDRRGLESALREMDQLERELHENYVYGRPAYNTAPGPWLSASASRHYWGRHSSRGFQPSRPPYPQAVFCMNRSDDSNSQFSPDLSMAPWPDRVSGYEHGWLYRDFSGPSGHFNAQSGRQGRSINDSMPESLPPASDRQPRRNNSPQISINYLHPDPQSQGGEAVGHSLQSRSPLNAPLSPSRMQLVTYGADRDFPRRGDQADADCHDLSPRPPTSSNGFLSGWSIATTRDTSSEIYSMDSFQSSRSVDSTSYTDTASWSSGYAESYDVRSQKEPHYRDYREHDSDESESDQDFMSDGVASDEGVYNSSSEAPEYDYEGDEIYSDGGYSSFSEGGENYDDSE</sequence>
<feature type="compositionally biased region" description="Polar residues" evidence="1">
    <location>
        <begin position="133"/>
        <end position="148"/>
    </location>
</feature>
<dbReference type="Proteomes" id="UP000724874">
    <property type="component" value="Unassembled WGS sequence"/>
</dbReference>
<comment type="caution">
    <text evidence="2">The sequence shown here is derived from an EMBL/GenBank/DDBJ whole genome shotgun (WGS) entry which is preliminary data.</text>
</comment>
<feature type="compositionally biased region" description="Basic and acidic residues" evidence="1">
    <location>
        <begin position="287"/>
        <end position="304"/>
    </location>
</feature>
<gene>
    <name evidence="2" type="ORF">CPB84DRAFT_1758818</name>
</gene>
<feature type="compositionally biased region" description="Basic and acidic residues" evidence="1">
    <location>
        <begin position="211"/>
        <end position="230"/>
    </location>
</feature>
<feature type="compositionally biased region" description="Acidic residues" evidence="1">
    <location>
        <begin position="305"/>
        <end position="314"/>
    </location>
</feature>
<reference evidence="2" key="1">
    <citation type="submission" date="2020-11" db="EMBL/GenBank/DDBJ databases">
        <authorList>
            <consortium name="DOE Joint Genome Institute"/>
            <person name="Ahrendt S."/>
            <person name="Riley R."/>
            <person name="Andreopoulos W."/>
            <person name="LaButti K."/>
            <person name="Pangilinan J."/>
            <person name="Ruiz-duenas F.J."/>
            <person name="Barrasa J.M."/>
            <person name="Sanchez-Garcia M."/>
            <person name="Camarero S."/>
            <person name="Miyauchi S."/>
            <person name="Serrano A."/>
            <person name="Linde D."/>
            <person name="Babiker R."/>
            <person name="Drula E."/>
            <person name="Ayuso-Fernandez I."/>
            <person name="Pacheco R."/>
            <person name="Padilla G."/>
            <person name="Ferreira P."/>
            <person name="Barriuso J."/>
            <person name="Kellner H."/>
            <person name="Castanera R."/>
            <person name="Alfaro M."/>
            <person name="Ramirez L."/>
            <person name="Pisabarro A.G."/>
            <person name="Kuo A."/>
            <person name="Tritt A."/>
            <person name="Lipzen A."/>
            <person name="He G."/>
            <person name="Yan M."/>
            <person name="Ng V."/>
            <person name="Cullen D."/>
            <person name="Martin F."/>
            <person name="Rosso M.-N."/>
            <person name="Henrissat B."/>
            <person name="Hibbett D."/>
            <person name="Martinez A.T."/>
            <person name="Grigoriev I.V."/>
        </authorList>
    </citation>
    <scope>NUCLEOTIDE SEQUENCE</scope>
    <source>
        <strain evidence="2">AH 44721</strain>
    </source>
</reference>
<protein>
    <submittedName>
        <fullName evidence="2">Uncharacterized protein</fullName>
    </submittedName>
</protein>
<name>A0A9P5TUJ1_GYMJU</name>
<evidence type="ECO:0000313" key="3">
    <source>
        <dbReference type="Proteomes" id="UP000724874"/>
    </source>
</evidence>
<organism evidence="2 3">
    <name type="scientific">Gymnopilus junonius</name>
    <name type="common">Spectacular rustgill mushroom</name>
    <name type="synonym">Gymnopilus spectabilis subsp. junonius</name>
    <dbReference type="NCBI Taxonomy" id="109634"/>
    <lineage>
        <taxon>Eukaryota</taxon>
        <taxon>Fungi</taxon>
        <taxon>Dikarya</taxon>
        <taxon>Basidiomycota</taxon>
        <taxon>Agaricomycotina</taxon>
        <taxon>Agaricomycetes</taxon>
        <taxon>Agaricomycetidae</taxon>
        <taxon>Agaricales</taxon>
        <taxon>Agaricineae</taxon>
        <taxon>Hymenogastraceae</taxon>
        <taxon>Gymnopilus</taxon>
    </lineage>
</organism>
<feature type="region of interest" description="Disordered" evidence="1">
    <location>
        <begin position="260"/>
        <end position="362"/>
    </location>
</feature>
<dbReference type="AlphaFoldDB" id="A0A9P5TUJ1"/>
<evidence type="ECO:0000313" key="2">
    <source>
        <dbReference type="EMBL" id="KAF8914250.1"/>
    </source>
</evidence>
<dbReference type="EMBL" id="JADNYJ010000001">
    <property type="protein sequence ID" value="KAF8914250.1"/>
    <property type="molecule type" value="Genomic_DNA"/>
</dbReference>